<dbReference type="InterPro" id="IPR002219">
    <property type="entry name" value="PKC_DAG/PE"/>
</dbReference>
<dbReference type="CDD" id="cd20810">
    <property type="entry name" value="C1_VAV"/>
    <property type="match status" value="1"/>
</dbReference>
<dbReference type="GO" id="GO:0016477">
    <property type="term" value="P:cell migration"/>
    <property type="evidence" value="ECO:0007669"/>
    <property type="project" value="TreeGrafter"/>
</dbReference>
<keyword evidence="7" id="KW-1185">Reference proteome</keyword>
<dbReference type="InterPro" id="IPR001452">
    <property type="entry name" value="SH3_domain"/>
</dbReference>
<organism evidence="6 7">
    <name type="scientific">Magallana gigas</name>
    <name type="common">Pacific oyster</name>
    <name type="synonym">Crassostrea gigas</name>
    <dbReference type="NCBI Taxonomy" id="29159"/>
    <lineage>
        <taxon>Eukaryota</taxon>
        <taxon>Metazoa</taxon>
        <taxon>Spiralia</taxon>
        <taxon>Lophotrochozoa</taxon>
        <taxon>Mollusca</taxon>
        <taxon>Bivalvia</taxon>
        <taxon>Autobranchia</taxon>
        <taxon>Pteriomorphia</taxon>
        <taxon>Ostreida</taxon>
        <taxon>Ostreoidea</taxon>
        <taxon>Ostreidae</taxon>
        <taxon>Magallana</taxon>
    </lineage>
</organism>
<dbReference type="EnsemblMetazoa" id="G26800.1">
    <property type="protein sequence ID" value="G26800.1:cds"/>
    <property type="gene ID" value="G26800"/>
</dbReference>
<evidence type="ECO:0000259" key="3">
    <source>
        <dbReference type="PROSITE" id="PS50002"/>
    </source>
</evidence>
<evidence type="ECO:0000256" key="1">
    <source>
        <dbReference type="ARBA" id="ARBA00022443"/>
    </source>
</evidence>
<reference evidence="6" key="1">
    <citation type="submission" date="2022-08" db="UniProtKB">
        <authorList>
            <consortium name="EnsemblMetazoa"/>
        </authorList>
    </citation>
    <scope>IDENTIFICATION</scope>
    <source>
        <strain evidence="6">05x7-T-G4-1.051#20</strain>
    </source>
</reference>
<dbReference type="GO" id="GO:0005737">
    <property type="term" value="C:cytoplasm"/>
    <property type="evidence" value="ECO:0007669"/>
    <property type="project" value="TreeGrafter"/>
</dbReference>
<dbReference type="Pfam" id="PF00130">
    <property type="entry name" value="C1_1"/>
    <property type="match status" value="1"/>
</dbReference>
<keyword evidence="1 2" id="KW-0728">SH3 domain</keyword>
<dbReference type="PROSITE" id="PS50081">
    <property type="entry name" value="ZF_DAG_PE_2"/>
    <property type="match status" value="1"/>
</dbReference>
<dbReference type="InterPro" id="IPR036028">
    <property type="entry name" value="SH3-like_dom_sf"/>
</dbReference>
<sequence length="185" mass="21084">MGLAYSFKEAINLALYKVQEQQSANRETQRKENKFNSSFIMGKKDGSETFSFFAKTEAMKAKWIEAIKLAQENASPPQGINYVMHTFDQPTECSVCRKLLRGVFFQGYKCRDPGSKIAVHKECIGKQPTGYRGQVRALCNYTGNPNPRGGRPALPFQKDDVIILLNNDAQWWKVSKYSMFKNYTS</sequence>
<dbReference type="InterPro" id="IPR001849">
    <property type="entry name" value="PH_domain"/>
</dbReference>
<dbReference type="Pfam" id="PF00169">
    <property type="entry name" value="PH"/>
    <property type="match status" value="1"/>
</dbReference>
<accession>A0A8W8L7W7</accession>
<dbReference type="AlphaFoldDB" id="A0A8W8L7W7"/>
<dbReference type="GO" id="GO:0005085">
    <property type="term" value="F:guanyl-nucleotide exchange factor activity"/>
    <property type="evidence" value="ECO:0007669"/>
    <property type="project" value="TreeGrafter"/>
</dbReference>
<dbReference type="PANTHER" id="PTHR45818:SF3">
    <property type="entry name" value="PROTEIN VAV"/>
    <property type="match status" value="1"/>
</dbReference>
<feature type="domain" description="Phorbol-ester/DAG-type" evidence="5">
    <location>
        <begin position="79"/>
        <end position="139"/>
    </location>
</feature>
<dbReference type="Gene3D" id="2.30.29.30">
    <property type="entry name" value="Pleckstrin-homology domain (PH domain)/Phosphotyrosine-binding domain (PTB)"/>
    <property type="match status" value="1"/>
</dbReference>
<feature type="domain" description="SH3" evidence="3">
    <location>
        <begin position="130"/>
        <end position="185"/>
    </location>
</feature>
<dbReference type="PROSITE" id="PS50002">
    <property type="entry name" value="SH3"/>
    <property type="match status" value="1"/>
</dbReference>
<evidence type="ECO:0000256" key="2">
    <source>
        <dbReference type="PROSITE-ProRule" id="PRU00192"/>
    </source>
</evidence>
<evidence type="ECO:0000259" key="4">
    <source>
        <dbReference type="PROSITE" id="PS50003"/>
    </source>
</evidence>
<evidence type="ECO:0000313" key="6">
    <source>
        <dbReference type="EnsemblMetazoa" id="G26800.1:cds"/>
    </source>
</evidence>
<name>A0A8W8L7W7_MAGGI</name>
<dbReference type="Pfam" id="PF07653">
    <property type="entry name" value="SH3_2"/>
    <property type="match status" value="1"/>
</dbReference>
<feature type="domain" description="PH" evidence="4">
    <location>
        <begin position="1"/>
        <end position="72"/>
    </location>
</feature>
<dbReference type="Gene3D" id="3.30.60.20">
    <property type="match status" value="1"/>
</dbReference>
<proteinExistence type="predicted"/>
<dbReference type="PROSITE" id="PS50003">
    <property type="entry name" value="PH_DOMAIN"/>
    <property type="match status" value="1"/>
</dbReference>
<protein>
    <recommendedName>
        <fullName evidence="8">Guanine nucleotide exchange factor VAV2</fullName>
    </recommendedName>
</protein>
<dbReference type="SUPFAM" id="SSF50729">
    <property type="entry name" value="PH domain-like"/>
    <property type="match status" value="1"/>
</dbReference>
<dbReference type="InterPro" id="IPR011993">
    <property type="entry name" value="PH-like_dom_sf"/>
</dbReference>
<dbReference type="PANTHER" id="PTHR45818">
    <property type="entry name" value="PROTEIN VAV"/>
    <property type="match status" value="1"/>
</dbReference>
<evidence type="ECO:0008006" key="8">
    <source>
        <dbReference type="Google" id="ProtNLM"/>
    </source>
</evidence>
<dbReference type="Gene3D" id="2.30.30.40">
    <property type="entry name" value="SH3 Domains"/>
    <property type="match status" value="1"/>
</dbReference>
<evidence type="ECO:0000259" key="5">
    <source>
        <dbReference type="PROSITE" id="PS50081"/>
    </source>
</evidence>
<dbReference type="SUPFAM" id="SSF50044">
    <property type="entry name" value="SH3-domain"/>
    <property type="match status" value="1"/>
</dbReference>
<dbReference type="Proteomes" id="UP000005408">
    <property type="component" value="Unassembled WGS sequence"/>
</dbReference>
<evidence type="ECO:0000313" key="7">
    <source>
        <dbReference type="Proteomes" id="UP000005408"/>
    </source>
</evidence>